<dbReference type="Proteomes" id="UP000825935">
    <property type="component" value="Chromosome 26"/>
</dbReference>
<proteinExistence type="predicted"/>
<sequence length="196" mass="21209">MARFDGENNTLVSPHVGFAAFSSLPVSPRSHAAFKRPHGASPPPPPLPHSHGDASHLNASEGSDTRSYPLRVVQIFNPILVKTDAANFRCLVQRLTGKSGCSRKCWNKLRKLSAISMVEADFVTEEEDMDSSSEISSFAFSAPSDNDLEEVVSGFSQSSTNTFSELDIHEALVSDGPLPDLTMLPPLLSFPHSLCI</sequence>
<name>A0A8T2RLP1_CERRI</name>
<reference evidence="3" key="1">
    <citation type="submission" date="2021-08" db="EMBL/GenBank/DDBJ databases">
        <title>WGS assembly of Ceratopteris richardii.</title>
        <authorList>
            <person name="Marchant D.B."/>
            <person name="Chen G."/>
            <person name="Jenkins J."/>
            <person name="Shu S."/>
            <person name="Leebens-Mack J."/>
            <person name="Grimwood J."/>
            <person name="Schmutz J."/>
            <person name="Soltis P."/>
            <person name="Soltis D."/>
            <person name="Chen Z.-H."/>
        </authorList>
    </citation>
    <scope>NUCLEOTIDE SEQUENCE</scope>
    <source>
        <strain evidence="3">Whitten #5841</strain>
        <tissue evidence="3">Leaf</tissue>
    </source>
</reference>
<evidence type="ECO:0000256" key="1">
    <source>
        <dbReference type="SAM" id="MobiDB-lite"/>
    </source>
</evidence>
<dbReference type="PANTHER" id="PTHR33143:SF3">
    <property type="entry name" value="VQ MOTIF-CONTAINING PROTEIN 17-RELATED"/>
    <property type="match status" value="1"/>
</dbReference>
<dbReference type="EMBL" id="CM035431">
    <property type="protein sequence ID" value="KAH7297276.1"/>
    <property type="molecule type" value="Genomic_DNA"/>
</dbReference>
<keyword evidence="4" id="KW-1185">Reference proteome</keyword>
<evidence type="ECO:0000313" key="3">
    <source>
        <dbReference type="EMBL" id="KAH7297276.1"/>
    </source>
</evidence>
<dbReference type="InterPro" id="IPR039607">
    <property type="entry name" value="VQ_8/17/18/20/21/25"/>
</dbReference>
<dbReference type="InterPro" id="IPR008889">
    <property type="entry name" value="VQ"/>
</dbReference>
<gene>
    <name evidence="3" type="ORF">KP509_26G063200</name>
</gene>
<dbReference type="AlphaFoldDB" id="A0A8T2RLP1"/>
<dbReference type="OrthoDB" id="693437at2759"/>
<protein>
    <recommendedName>
        <fullName evidence="2">VQ domain-containing protein</fullName>
    </recommendedName>
</protein>
<evidence type="ECO:0000313" key="4">
    <source>
        <dbReference type="Proteomes" id="UP000825935"/>
    </source>
</evidence>
<accession>A0A8T2RLP1</accession>
<dbReference type="GO" id="GO:0005634">
    <property type="term" value="C:nucleus"/>
    <property type="evidence" value="ECO:0007669"/>
    <property type="project" value="TreeGrafter"/>
</dbReference>
<feature type="domain" description="VQ" evidence="2">
    <location>
        <begin position="75"/>
        <end position="99"/>
    </location>
</feature>
<dbReference type="Pfam" id="PF05678">
    <property type="entry name" value="VQ"/>
    <property type="match status" value="1"/>
</dbReference>
<evidence type="ECO:0000259" key="2">
    <source>
        <dbReference type="Pfam" id="PF05678"/>
    </source>
</evidence>
<comment type="caution">
    <text evidence="3">The sequence shown here is derived from an EMBL/GenBank/DDBJ whole genome shotgun (WGS) entry which is preliminary data.</text>
</comment>
<dbReference type="PANTHER" id="PTHR33143">
    <property type="entry name" value="F16F4.1 PROTEIN-RELATED"/>
    <property type="match status" value="1"/>
</dbReference>
<feature type="region of interest" description="Disordered" evidence="1">
    <location>
        <begin position="30"/>
        <end position="64"/>
    </location>
</feature>
<organism evidence="3 4">
    <name type="scientific">Ceratopteris richardii</name>
    <name type="common">Triangle waterfern</name>
    <dbReference type="NCBI Taxonomy" id="49495"/>
    <lineage>
        <taxon>Eukaryota</taxon>
        <taxon>Viridiplantae</taxon>
        <taxon>Streptophyta</taxon>
        <taxon>Embryophyta</taxon>
        <taxon>Tracheophyta</taxon>
        <taxon>Polypodiopsida</taxon>
        <taxon>Polypodiidae</taxon>
        <taxon>Polypodiales</taxon>
        <taxon>Pteridineae</taxon>
        <taxon>Pteridaceae</taxon>
        <taxon>Parkerioideae</taxon>
        <taxon>Ceratopteris</taxon>
    </lineage>
</organism>